<comment type="caution">
    <text evidence="1">The sequence shown here is derived from an EMBL/GenBank/DDBJ whole genome shotgun (WGS) entry which is preliminary data.</text>
</comment>
<dbReference type="EMBL" id="JGZA01000004">
    <property type="protein sequence ID" value="KFI72862.1"/>
    <property type="molecule type" value="Genomic_DNA"/>
</dbReference>
<evidence type="ECO:0008006" key="3">
    <source>
        <dbReference type="Google" id="ProtNLM"/>
    </source>
</evidence>
<evidence type="ECO:0000313" key="1">
    <source>
        <dbReference type="EMBL" id="KFI72862.1"/>
    </source>
</evidence>
<reference evidence="1 2" key="1">
    <citation type="submission" date="2014-03" db="EMBL/GenBank/DDBJ databases">
        <title>Genomics of Bifidobacteria.</title>
        <authorList>
            <person name="Ventura M."/>
            <person name="Milani C."/>
            <person name="Lugli G.A."/>
        </authorList>
    </citation>
    <scope>NUCLEOTIDE SEQUENCE [LARGE SCALE GENOMIC DNA]</scope>
    <source>
        <strain evidence="1 2">LMG 21814</strain>
    </source>
</reference>
<name>A0A087BPB2_BIFLN</name>
<gene>
    <name evidence="1" type="ORF">BLSS_0698</name>
</gene>
<dbReference type="Proteomes" id="UP000029024">
    <property type="component" value="Unassembled WGS sequence"/>
</dbReference>
<dbReference type="AlphaFoldDB" id="A0A087BPB2"/>
<sequence>MKHHKAVDILITKAEATQQCAYGTTKAHRSALARRVQARELKRVFPNMYAASEYWDSLQPDERIRHIARTLHNRHPDWVFAGVTAAAIHDFEHQWHLHAGTITLATTSRGPNASSAKVKRIFTSSSTPEYANGLPVTSKARTVVDCGLSVDFRFALPIIDSALRNGVAITDILNVCSTMRRDCTPIFRLLHYANPASENGGESLGRGTIIAGGLLAPELQQNITDPQTGALYRVDFLWRLPENRLIVGEFDGYEKYVNPDMNDRKGVRGAVQAEKERETALYRAKVDTIVRFTYEEVMQQHPLLNKLRAAGIPHAGTVMGAG</sequence>
<organism evidence="1 2">
    <name type="scientific">Bifidobacterium longum subsp. suis</name>
    <dbReference type="NCBI Taxonomy" id="1695"/>
    <lineage>
        <taxon>Bacteria</taxon>
        <taxon>Bacillati</taxon>
        <taxon>Actinomycetota</taxon>
        <taxon>Actinomycetes</taxon>
        <taxon>Bifidobacteriales</taxon>
        <taxon>Bifidobacteriaceae</taxon>
        <taxon>Bifidobacterium</taxon>
    </lineage>
</organism>
<dbReference type="RefSeq" id="WP_007051533.1">
    <property type="nucleotide sequence ID" value="NZ_CP169558.1"/>
</dbReference>
<evidence type="ECO:0000313" key="2">
    <source>
        <dbReference type="Proteomes" id="UP000029024"/>
    </source>
</evidence>
<protein>
    <recommendedName>
        <fullName evidence="3">CTP synthase</fullName>
    </recommendedName>
</protein>
<proteinExistence type="predicted"/>
<accession>A0A087BPB2</accession>